<dbReference type="PANTHER" id="PTHR11738">
    <property type="entry name" value="MHC CLASS I NK CELL RECEPTOR"/>
    <property type="match status" value="1"/>
</dbReference>
<evidence type="ECO:0000313" key="7">
    <source>
        <dbReference type="Proteomes" id="UP000198323"/>
    </source>
</evidence>
<dbReference type="AlphaFoldDB" id="A0A226MBV5"/>
<reference evidence="6 7" key="1">
    <citation type="submission" date="2016-07" db="EMBL/GenBank/DDBJ databases">
        <title>Disparate Historic Effective Population Sizes Predicted by Modern Levels of Genome Diversity for the Scaled Quail (Callipepla squamata) and the Northern Bobwhite (Colinus virginianus): Inferences from First and Second Generation Draft Genome Assemblies for Sympatric New World Quail.</title>
        <authorList>
            <person name="Oldeschulte D.L."/>
            <person name="Halley Y.A."/>
            <person name="Bhattarai E.K."/>
            <person name="Brashear W.A."/>
            <person name="Hill J."/>
            <person name="Metz R.P."/>
            <person name="Johnson C.D."/>
            <person name="Rollins D."/>
            <person name="Peterson M.J."/>
            <person name="Bickhart D.M."/>
            <person name="Decker J.E."/>
            <person name="Seabury C.M."/>
        </authorList>
    </citation>
    <scope>NUCLEOTIDE SEQUENCE [LARGE SCALE GENOMIC DNA]</scope>
    <source>
        <strain evidence="6 7">Texas</strain>
        <tissue evidence="6">Leg muscle</tissue>
    </source>
</reference>
<keyword evidence="4" id="KW-1133">Transmembrane helix</keyword>
<evidence type="ECO:0000313" key="6">
    <source>
        <dbReference type="EMBL" id="OXB52773.1"/>
    </source>
</evidence>
<keyword evidence="4" id="KW-0812">Transmembrane</keyword>
<organism evidence="6 7">
    <name type="scientific">Callipepla squamata</name>
    <name type="common">Scaled quail</name>
    <dbReference type="NCBI Taxonomy" id="9009"/>
    <lineage>
        <taxon>Eukaryota</taxon>
        <taxon>Metazoa</taxon>
        <taxon>Chordata</taxon>
        <taxon>Craniata</taxon>
        <taxon>Vertebrata</taxon>
        <taxon>Euteleostomi</taxon>
        <taxon>Archelosauria</taxon>
        <taxon>Archosauria</taxon>
        <taxon>Dinosauria</taxon>
        <taxon>Saurischia</taxon>
        <taxon>Theropoda</taxon>
        <taxon>Coelurosauria</taxon>
        <taxon>Aves</taxon>
        <taxon>Neognathae</taxon>
        <taxon>Galloanserae</taxon>
        <taxon>Galliformes</taxon>
        <taxon>Odontophoridae</taxon>
        <taxon>Callipepla</taxon>
    </lineage>
</organism>
<dbReference type="SUPFAM" id="SSF48726">
    <property type="entry name" value="Immunoglobulin"/>
    <property type="match status" value="2"/>
</dbReference>
<feature type="domain" description="Immunoglobulin" evidence="5">
    <location>
        <begin position="122"/>
        <end position="207"/>
    </location>
</feature>
<dbReference type="Pfam" id="PF13895">
    <property type="entry name" value="Ig_2"/>
    <property type="match status" value="1"/>
</dbReference>
<dbReference type="InterPro" id="IPR036179">
    <property type="entry name" value="Ig-like_dom_sf"/>
</dbReference>
<keyword evidence="7" id="KW-1185">Reference proteome</keyword>
<evidence type="ECO:0000256" key="2">
    <source>
        <dbReference type="ARBA" id="ARBA00023157"/>
    </source>
</evidence>
<dbReference type="Pfam" id="PF00047">
    <property type="entry name" value="ig"/>
    <property type="match status" value="1"/>
</dbReference>
<dbReference type="InterPro" id="IPR050412">
    <property type="entry name" value="Ig-like_Receptors_ImmuneReg"/>
</dbReference>
<feature type="domain" description="Immunoglobulin" evidence="5">
    <location>
        <begin position="16"/>
        <end position="100"/>
    </location>
</feature>
<dbReference type="STRING" id="9009.A0A226MBV5"/>
<dbReference type="SMART" id="SM00409">
    <property type="entry name" value="IG"/>
    <property type="match status" value="2"/>
</dbReference>
<dbReference type="OrthoDB" id="9120428at2759"/>
<dbReference type="GO" id="GO:0002764">
    <property type="term" value="P:immune response-regulating signaling pathway"/>
    <property type="evidence" value="ECO:0007669"/>
    <property type="project" value="TreeGrafter"/>
</dbReference>
<dbReference type="InterPro" id="IPR003599">
    <property type="entry name" value="Ig_sub"/>
</dbReference>
<keyword evidence="1" id="KW-0732">Signal</keyword>
<feature type="transmembrane region" description="Helical" evidence="4">
    <location>
        <begin position="222"/>
        <end position="244"/>
    </location>
</feature>
<proteinExistence type="predicted"/>
<comment type="caution">
    <text evidence="6">The sequence shown here is derived from an EMBL/GenBank/DDBJ whole genome shotgun (WGS) entry which is preliminary data.</text>
</comment>
<dbReference type="InterPro" id="IPR013783">
    <property type="entry name" value="Ig-like_fold"/>
</dbReference>
<dbReference type="EMBL" id="MCFN01002005">
    <property type="protein sequence ID" value="OXB52773.1"/>
    <property type="molecule type" value="Genomic_DNA"/>
</dbReference>
<evidence type="ECO:0000256" key="3">
    <source>
        <dbReference type="ARBA" id="ARBA00023319"/>
    </source>
</evidence>
<dbReference type="InterPro" id="IPR013151">
    <property type="entry name" value="Immunoglobulin_dom"/>
</dbReference>
<accession>A0A226MBV5</accession>
<dbReference type="PANTHER" id="PTHR11738:SF186">
    <property type="entry name" value="OSTEOCLAST-ASSOCIATED IMMUNOGLOBULIN-LIKE RECEPTOR"/>
    <property type="match status" value="1"/>
</dbReference>
<keyword evidence="2" id="KW-1015">Disulfide bond</keyword>
<name>A0A226MBV5_CALSU</name>
<evidence type="ECO:0000256" key="4">
    <source>
        <dbReference type="SAM" id="Phobius"/>
    </source>
</evidence>
<sequence>MAVALVLVPRPSLSLHPSQWVVMGDTVTLRCRVPRVAAQVEFYQDEHLRLHKRKEEGLDASEFSFVVTEMKHAVRYRCRYRALEPPGTLEKSDPVELVVTDLWYPPPGISLSPKGCDKNGTDDTVRVETGTDVTIRCWNKYNGSTFLHKDGRPAPILRRNPDIGGTATFTLFGVTPADAGTYRCSYHPGGYYLLSSPLGNNVTLEVTPSPAAPGAEEPHRTLAVAVVRGCAAAFIFGLGLFFLLDARRSWAYRDDGAGGGSFKLN</sequence>
<dbReference type="Gene3D" id="2.60.40.10">
    <property type="entry name" value="Immunoglobulins"/>
    <property type="match status" value="2"/>
</dbReference>
<dbReference type="Proteomes" id="UP000198323">
    <property type="component" value="Unassembled WGS sequence"/>
</dbReference>
<dbReference type="FunFam" id="2.60.40.10:FF:000049">
    <property type="entry name" value="Leukocyte immunoglobulin-like receptor subfamily B member 1"/>
    <property type="match status" value="1"/>
</dbReference>
<keyword evidence="3" id="KW-0393">Immunoglobulin domain</keyword>
<gene>
    <name evidence="6" type="ORF">ASZ78_000190</name>
</gene>
<keyword evidence="4" id="KW-0472">Membrane</keyword>
<evidence type="ECO:0000259" key="5">
    <source>
        <dbReference type="SMART" id="SM00409"/>
    </source>
</evidence>
<protein>
    <recommendedName>
        <fullName evidence="5">Immunoglobulin domain-containing protein</fullName>
    </recommendedName>
</protein>
<evidence type="ECO:0000256" key="1">
    <source>
        <dbReference type="ARBA" id="ARBA00022729"/>
    </source>
</evidence>